<dbReference type="AlphaFoldDB" id="A0A0K2ZY56"/>
<dbReference type="EMBL" id="CXOJ01000062">
    <property type="protein sequence ID" value="CTP89977.1"/>
    <property type="molecule type" value="Genomic_DNA"/>
</dbReference>
<protein>
    <submittedName>
        <fullName evidence="2">Uncharacterized protein</fullName>
    </submittedName>
</protein>
<evidence type="ECO:0000256" key="1">
    <source>
        <dbReference type="SAM" id="MobiDB-lite"/>
    </source>
</evidence>
<feature type="region of interest" description="Disordered" evidence="1">
    <location>
        <begin position="63"/>
        <end position="88"/>
    </location>
</feature>
<proteinExistence type="predicted"/>
<sequence length="88" mass="9708">MPTVIAPPSRVHDIAHSERTPTPLRAQRHTLHGMQTWVALPKSAEETAPAFHHHAASLPQQRCNGFGYGRTPAAPTARNRRSRCSPAR</sequence>
<dbReference type="InterPro" id="IPR011051">
    <property type="entry name" value="RmlC_Cupin_sf"/>
</dbReference>
<name>A0A0K2ZY56_9XANT</name>
<gene>
    <name evidence="2" type="ORF">XTPLMG730_2655</name>
</gene>
<organism evidence="2 3">
    <name type="scientific">Xanthomonas graminis pv. phlei</name>
    <dbReference type="NCBI Taxonomy" id="487906"/>
    <lineage>
        <taxon>Bacteria</taxon>
        <taxon>Pseudomonadati</taxon>
        <taxon>Pseudomonadota</taxon>
        <taxon>Gammaproteobacteria</taxon>
        <taxon>Lysobacterales</taxon>
        <taxon>Lysobacteraceae</taxon>
        <taxon>Xanthomonas</taxon>
        <taxon>Xanthomonas translucens group</taxon>
        <taxon>Xanthomonas graminis</taxon>
    </lineage>
</organism>
<dbReference type="SUPFAM" id="SSF51182">
    <property type="entry name" value="RmlC-like cupins"/>
    <property type="match status" value="1"/>
</dbReference>
<accession>A0A0K2ZY56</accession>
<feature type="compositionally biased region" description="Basic residues" evidence="1">
    <location>
        <begin position="78"/>
        <end position="88"/>
    </location>
</feature>
<evidence type="ECO:0000313" key="2">
    <source>
        <dbReference type="EMBL" id="CTP89977.1"/>
    </source>
</evidence>
<dbReference type="Proteomes" id="UP000045978">
    <property type="component" value="Unassembled WGS sequence"/>
</dbReference>
<reference evidence="2 3" key="1">
    <citation type="submission" date="2015-07" db="EMBL/GenBank/DDBJ databases">
        <authorList>
            <person name="Noorani M."/>
        </authorList>
    </citation>
    <scope>NUCLEOTIDE SEQUENCE [LARGE SCALE GENOMIC DNA]</scope>
    <source>
        <strain evidence="2">LMG730</strain>
    </source>
</reference>
<dbReference type="Gene3D" id="2.60.120.10">
    <property type="entry name" value="Jelly Rolls"/>
    <property type="match status" value="1"/>
</dbReference>
<dbReference type="InterPro" id="IPR014710">
    <property type="entry name" value="RmlC-like_jellyroll"/>
</dbReference>
<evidence type="ECO:0000313" key="3">
    <source>
        <dbReference type="Proteomes" id="UP000045978"/>
    </source>
</evidence>